<evidence type="ECO:0000313" key="7">
    <source>
        <dbReference type="Proteomes" id="UP000238573"/>
    </source>
</evidence>
<protein>
    <submittedName>
        <fullName evidence="5 6">Transferase</fullName>
    </submittedName>
</protein>
<sequence length="135" mass="14817">MRLFYFIYNWSRKLKGGVFLLRVLYGFECPRKAKIGKNVNFEHRGLGTVVSSNAIIEDNVTIQHHVTLGIKDADDRIIIGENCFIGAHAFILGNVKIGANSKIGAGTMVLHDVPAGSTVVNPVELKVLNSKAIVR</sequence>
<keyword evidence="2 6" id="KW-0808">Transferase</keyword>
<evidence type="ECO:0000313" key="6">
    <source>
        <dbReference type="EMBL" id="PRT72378.1"/>
    </source>
</evidence>
<dbReference type="Gene3D" id="2.160.10.10">
    <property type="entry name" value="Hexapeptide repeat proteins"/>
    <property type="match status" value="1"/>
</dbReference>
<reference evidence="6" key="2">
    <citation type="submission" date="2018-03" db="EMBL/GenBank/DDBJ databases">
        <authorList>
            <person name="Keele B.F."/>
        </authorList>
    </citation>
    <scope>NUCLEOTIDE SEQUENCE</scope>
    <source>
        <strain evidence="6">OUP21</strain>
    </source>
</reference>
<dbReference type="PANTHER" id="PTHR42811">
    <property type="entry name" value="SERINE ACETYLTRANSFERASE"/>
    <property type="match status" value="1"/>
</dbReference>
<dbReference type="SUPFAM" id="SSF51161">
    <property type="entry name" value="Trimeric LpxA-like enzymes"/>
    <property type="match status" value="1"/>
</dbReference>
<proteinExistence type="inferred from homology"/>
<gene>
    <name evidence="6" type="ORF">C6A27_01395</name>
    <name evidence="5" type="ORF">K1I51_04925</name>
</gene>
<evidence type="ECO:0000256" key="4">
    <source>
        <dbReference type="ARBA" id="ARBA00023315"/>
    </source>
</evidence>
<dbReference type="GO" id="GO:0016746">
    <property type="term" value="F:acyltransferase activity"/>
    <property type="evidence" value="ECO:0007669"/>
    <property type="project" value="UniProtKB-KW"/>
</dbReference>
<comment type="caution">
    <text evidence="6">The sequence shown here is derived from an EMBL/GenBank/DDBJ whole genome shotgun (WGS) entry which is preliminary data.</text>
</comment>
<evidence type="ECO:0000313" key="5">
    <source>
        <dbReference type="EMBL" id="MBZ2155973.1"/>
    </source>
</evidence>
<dbReference type="InterPro" id="IPR018357">
    <property type="entry name" value="Hexapep_transf_CS"/>
</dbReference>
<dbReference type="Proteomes" id="UP000238573">
    <property type="component" value="Unassembled WGS sequence"/>
</dbReference>
<organism evidence="6 7">
    <name type="scientific">Streptococcus anginosus</name>
    <dbReference type="NCBI Taxonomy" id="1328"/>
    <lineage>
        <taxon>Bacteria</taxon>
        <taxon>Bacillati</taxon>
        <taxon>Bacillota</taxon>
        <taxon>Bacilli</taxon>
        <taxon>Lactobacillales</taxon>
        <taxon>Streptococcaceae</taxon>
        <taxon>Streptococcus</taxon>
        <taxon>Streptococcus anginosus group</taxon>
    </lineage>
</organism>
<dbReference type="RefSeq" id="WP_106383844.1">
    <property type="nucleotide sequence ID" value="NZ_JAHZQR010000006.1"/>
</dbReference>
<keyword evidence="4" id="KW-0012">Acyltransferase</keyword>
<name>A0A2T0G8K8_STRAP</name>
<dbReference type="InterPro" id="IPR045304">
    <property type="entry name" value="LbH_SAT"/>
</dbReference>
<dbReference type="Pfam" id="PF00132">
    <property type="entry name" value="Hexapep"/>
    <property type="match status" value="1"/>
</dbReference>
<comment type="similarity">
    <text evidence="1">Belongs to the transferase hexapeptide repeat family.</text>
</comment>
<dbReference type="EMBL" id="PVSZ01000003">
    <property type="protein sequence ID" value="PRT72378.1"/>
    <property type="molecule type" value="Genomic_DNA"/>
</dbReference>
<dbReference type="InterPro" id="IPR001451">
    <property type="entry name" value="Hexapep"/>
</dbReference>
<evidence type="ECO:0000256" key="2">
    <source>
        <dbReference type="ARBA" id="ARBA00022679"/>
    </source>
</evidence>
<dbReference type="Proteomes" id="UP001198057">
    <property type="component" value="Unassembled WGS sequence"/>
</dbReference>
<evidence type="ECO:0000256" key="1">
    <source>
        <dbReference type="ARBA" id="ARBA00007274"/>
    </source>
</evidence>
<keyword evidence="3" id="KW-0677">Repeat</keyword>
<dbReference type="CDD" id="cd03354">
    <property type="entry name" value="LbH_SAT"/>
    <property type="match status" value="1"/>
</dbReference>
<dbReference type="InterPro" id="IPR011004">
    <property type="entry name" value="Trimer_LpxA-like_sf"/>
</dbReference>
<reference evidence="6 7" key="1">
    <citation type="journal article" date="1993" name="J. Dent. Res.">
        <title>The isolation and characterization of milleri group streptococci from dental periapical abscesses.</title>
        <authorList>
            <person name="Fisher L.E."/>
            <person name="Russell R.R."/>
        </authorList>
    </citation>
    <scope>NUCLEOTIDE SEQUENCE [LARGE SCALE GENOMIC DNA]</scope>
    <source>
        <strain evidence="6 7">OUP21</strain>
    </source>
</reference>
<reference evidence="5" key="3">
    <citation type="submission" date="2021-07" db="EMBL/GenBank/DDBJ databases">
        <title>Occurrence of streptococci in the human mouth that bind to a non-human glycan.</title>
        <authorList>
            <person name="Cross B."/>
            <person name="Thamadilok S."/>
            <person name="Bensing B."/>
            <person name="Sasmal A."/>
            <person name="Khedri Z."/>
            <person name="Deng L."/>
            <person name="Yu H."/>
            <person name="Mehta A."/>
            <person name="Aluvathingal J."/>
            <person name="Nadendla S."/>
            <person name="Vickerman M."/>
            <person name="Chen X."/>
            <person name="Dewhirst F."/>
            <person name="Gill A."/>
            <person name="Lettrichova I."/>
            <person name="Diaz S."/>
            <person name="Gill S."/>
            <person name="Tettelin H."/>
            <person name="Iverson T."/>
            <person name="Sullam P."/>
            <person name="Varki A."/>
            <person name="Ruhl S."/>
        </authorList>
    </citation>
    <scope>NUCLEOTIDE SEQUENCE</scope>
    <source>
        <strain evidence="5">SK81</strain>
    </source>
</reference>
<accession>A0A2T0G8K8</accession>
<dbReference type="PROSITE" id="PS00101">
    <property type="entry name" value="HEXAPEP_TRANSFERASES"/>
    <property type="match status" value="1"/>
</dbReference>
<evidence type="ECO:0000256" key="3">
    <source>
        <dbReference type="ARBA" id="ARBA00022737"/>
    </source>
</evidence>
<dbReference type="EMBL" id="JAHZQR010000006">
    <property type="protein sequence ID" value="MBZ2155973.1"/>
    <property type="molecule type" value="Genomic_DNA"/>
</dbReference>
<dbReference type="AlphaFoldDB" id="A0A2T0G8K8"/>